<protein>
    <submittedName>
        <fullName evidence="1">Conserved domain protein</fullName>
    </submittedName>
</protein>
<evidence type="ECO:0000313" key="2">
    <source>
        <dbReference type="Proteomes" id="UP000004563"/>
    </source>
</evidence>
<evidence type="ECO:0000313" key="1">
    <source>
        <dbReference type="EMBL" id="EFG17564.1"/>
    </source>
</evidence>
<gene>
    <name evidence="1" type="ORF">CUU_1130</name>
</gene>
<sequence length="50" mass="5934">MPAIGPKLENHPLFPERTNIEFVEVLSHNKHKPLQEKQIHTRYNKLTIMD</sequence>
<reference evidence="1 2" key="1">
    <citation type="journal article" date="2011" name="J. Bacteriol.">
        <title>Draft genome sequence of Bacteroides vulgatus PC510, a strain isolated from human feces.</title>
        <authorList>
            <person name="Cuiv P.O."/>
            <person name="Klaassens E.S."/>
            <person name="Durkin A.S."/>
            <person name="Harkins D.M."/>
            <person name="Foster L."/>
            <person name="McCorrison J."/>
            <person name="Torralba M."/>
            <person name="Nelson K.E."/>
            <person name="Morrison M."/>
        </authorList>
    </citation>
    <scope>NUCLEOTIDE SEQUENCE [LARGE SCALE GENOMIC DNA]</scope>
    <source>
        <strain evidence="1 2">PC510</strain>
    </source>
</reference>
<proteinExistence type="predicted"/>
<comment type="caution">
    <text evidence="1">The sequence shown here is derived from an EMBL/GenBank/DDBJ whole genome shotgun (WGS) entry which is preliminary data.</text>
</comment>
<dbReference type="EMBL" id="ADKO01000075">
    <property type="protein sequence ID" value="EFG17564.1"/>
    <property type="molecule type" value="Genomic_DNA"/>
</dbReference>
<dbReference type="AlphaFoldDB" id="D4V9C2"/>
<name>D4V9C2_PHOVU</name>
<dbReference type="Proteomes" id="UP000004563">
    <property type="component" value="Unassembled WGS sequence"/>
</dbReference>
<dbReference type="Gene3D" id="3.10.310.10">
    <property type="entry name" value="Diaminopimelate Epimerase, Chain A, domain 1"/>
    <property type="match status" value="1"/>
</dbReference>
<organism evidence="1 2">
    <name type="scientific">Phocaeicola vulgatus PC510</name>
    <dbReference type="NCBI Taxonomy" id="702446"/>
    <lineage>
        <taxon>Bacteria</taxon>
        <taxon>Pseudomonadati</taxon>
        <taxon>Bacteroidota</taxon>
        <taxon>Bacteroidia</taxon>
        <taxon>Bacteroidales</taxon>
        <taxon>Bacteroidaceae</taxon>
        <taxon>Phocaeicola</taxon>
    </lineage>
</organism>
<accession>D4V9C2</accession>
<dbReference type="SUPFAM" id="SSF54506">
    <property type="entry name" value="Diaminopimelate epimerase-like"/>
    <property type="match status" value="1"/>
</dbReference>